<gene>
    <name evidence="2" type="ORF">SacRon12I_02230</name>
</gene>
<proteinExistence type="predicted"/>
<dbReference type="PANTHER" id="PTHR34236:SF1">
    <property type="entry name" value="DIMETHYL SULFOXIDE REDUCTASE TRANSCRIPTIONAL ACTIVATOR"/>
    <property type="match status" value="1"/>
</dbReference>
<evidence type="ECO:0000259" key="1">
    <source>
        <dbReference type="Pfam" id="PF04967"/>
    </source>
</evidence>
<dbReference type="Pfam" id="PF04967">
    <property type="entry name" value="HTH_10"/>
    <property type="match status" value="1"/>
</dbReference>
<dbReference type="RefSeq" id="WP_015385827.1">
    <property type="nucleotide sequence ID" value="NC_020247.1"/>
</dbReference>
<dbReference type="EMBL" id="CP002818">
    <property type="protein sequence ID" value="AGE72702.1"/>
    <property type="molecule type" value="Genomic_DNA"/>
</dbReference>
<organism evidence="3">
    <name type="scientific">Sulfolobus acidocaldarius Ron12/I</name>
    <dbReference type="NCBI Taxonomy" id="1028567"/>
    <lineage>
        <taxon>Archaea</taxon>
        <taxon>Thermoproteota</taxon>
        <taxon>Thermoprotei</taxon>
        <taxon>Sulfolobales</taxon>
        <taxon>Sulfolobaceae</taxon>
        <taxon>Sulfolobus</taxon>
    </lineage>
</organism>
<name>M1IW00_9CREN</name>
<accession>M1IW00</accession>
<evidence type="ECO:0000313" key="3">
    <source>
        <dbReference type="Proteomes" id="UP000011280"/>
    </source>
</evidence>
<dbReference type="InterPro" id="IPR007050">
    <property type="entry name" value="HTH_bacterioopsin"/>
</dbReference>
<feature type="domain" description="HTH bat-type" evidence="1">
    <location>
        <begin position="135"/>
        <end position="187"/>
    </location>
</feature>
<dbReference type="KEGG" id="sacr:SacRon12I_02230"/>
<dbReference type="HOGENOM" id="CLU_101251_2_0_2"/>
<dbReference type="Proteomes" id="UP000011280">
    <property type="component" value="Chromosome"/>
</dbReference>
<dbReference type="PATRIC" id="fig|1028567.7.peg.449"/>
<protein>
    <submittedName>
        <fullName evidence="2">HTH domain-containing protein</fullName>
    </submittedName>
</protein>
<dbReference type="GeneID" id="14550982"/>
<dbReference type="PANTHER" id="PTHR34236">
    <property type="entry name" value="DIMETHYL SULFOXIDE REDUCTASE TRANSCRIPTIONAL ACTIVATOR"/>
    <property type="match status" value="1"/>
</dbReference>
<sequence length="195" mass="22573">MLLYVTLLTPLDEWITNMDWTRNSFTILDIKPEENFSTFRLLIELKGNLPDTYKESFSKVSKDTYMGIIKVRSSGVIRVLGNYSIINGTVSNDSVVWVVVLNGYTELRKLLRDFIDSKIDVKILKVLKAKPSSIITGRQEQILKIALELGYFDFPRRIRLNELSKKLNISTSTLAEIIRRAERNIIEAFLRERDL</sequence>
<reference evidence="2 3" key="1">
    <citation type="journal article" date="2012" name="ISME J.">
        <title>Genomic evidence of rapid, global-scale gene flow in a Sulfolobus species.</title>
        <authorList>
            <person name="Mao D."/>
            <person name="Grogan D."/>
        </authorList>
    </citation>
    <scope>NUCLEOTIDE SEQUENCE [LARGE SCALE GENOMIC DNA]</scope>
    <source>
        <strain evidence="2 3">Ron12/I</strain>
    </source>
</reference>
<dbReference type="AlphaFoldDB" id="M1IW00"/>
<evidence type="ECO:0000313" key="2">
    <source>
        <dbReference type="EMBL" id="AGE72702.1"/>
    </source>
</evidence>